<evidence type="ECO:0000313" key="2">
    <source>
        <dbReference type="Proteomes" id="UP000095038"/>
    </source>
</evidence>
<gene>
    <name evidence="1" type="ORF">ASCRUDRAFT_154735</name>
</gene>
<reference evidence="2" key="1">
    <citation type="submission" date="2016-05" db="EMBL/GenBank/DDBJ databases">
        <title>Comparative genomics of biotechnologically important yeasts.</title>
        <authorList>
            <consortium name="DOE Joint Genome Institute"/>
            <person name="Riley R."/>
            <person name="Haridas S."/>
            <person name="Wolfe K.H."/>
            <person name="Lopes M.R."/>
            <person name="Hittinger C.T."/>
            <person name="Goker M."/>
            <person name="Salamov A."/>
            <person name="Wisecaver J."/>
            <person name="Long T.M."/>
            <person name="Aerts A.L."/>
            <person name="Barry K."/>
            <person name="Choi C."/>
            <person name="Clum A."/>
            <person name="Coughlan A.Y."/>
            <person name="Deshpande S."/>
            <person name="Douglass A.P."/>
            <person name="Hanson S.J."/>
            <person name="Klenk H.-P."/>
            <person name="Labutti K."/>
            <person name="Lapidus A."/>
            <person name="Lindquist E."/>
            <person name="Lipzen A."/>
            <person name="Meier-Kolthoff J.P."/>
            <person name="Ohm R.A."/>
            <person name="Otillar R.P."/>
            <person name="Pangilinan J."/>
            <person name="Peng Y."/>
            <person name="Rokas A."/>
            <person name="Rosa C.A."/>
            <person name="Scheuner C."/>
            <person name="Sibirny A.A."/>
            <person name="Slot J.C."/>
            <person name="Stielow J.B."/>
            <person name="Sun H."/>
            <person name="Kurtzman C.P."/>
            <person name="Blackwell M."/>
            <person name="Grigoriev I.V."/>
            <person name="Jeffries T.W."/>
        </authorList>
    </citation>
    <scope>NUCLEOTIDE SEQUENCE [LARGE SCALE GENOMIC DNA]</scope>
    <source>
        <strain evidence="2">DSM 1968</strain>
    </source>
</reference>
<dbReference type="Proteomes" id="UP000095038">
    <property type="component" value="Unassembled WGS sequence"/>
</dbReference>
<dbReference type="RefSeq" id="XP_020046827.1">
    <property type="nucleotide sequence ID" value="XM_020189333.1"/>
</dbReference>
<evidence type="ECO:0000313" key="1">
    <source>
        <dbReference type="EMBL" id="ODV60520.1"/>
    </source>
</evidence>
<sequence>MTIRFVNQQSFFLQEEMSFLVMEIYQNNKSPAFFFAILFYFVCLQSRPISPFDVANANCAPYEDVCSKYRVSCKETISKSRDPQSSVFSVYCCVDTKCFACPIAMCQWPSSTKIT</sequence>
<dbReference type="GeneID" id="30962969"/>
<accession>A0A1D2VG66</accession>
<proteinExistence type="predicted"/>
<protein>
    <submittedName>
        <fullName evidence="1">Uncharacterized protein</fullName>
    </submittedName>
</protein>
<organism evidence="1 2">
    <name type="scientific">Ascoidea rubescens DSM 1968</name>
    <dbReference type="NCBI Taxonomy" id="1344418"/>
    <lineage>
        <taxon>Eukaryota</taxon>
        <taxon>Fungi</taxon>
        <taxon>Dikarya</taxon>
        <taxon>Ascomycota</taxon>
        <taxon>Saccharomycotina</taxon>
        <taxon>Saccharomycetes</taxon>
        <taxon>Ascoideaceae</taxon>
        <taxon>Ascoidea</taxon>
    </lineage>
</organism>
<name>A0A1D2VG66_9ASCO</name>
<keyword evidence="2" id="KW-1185">Reference proteome</keyword>
<dbReference type="InParanoid" id="A0A1D2VG66"/>
<dbReference type="AlphaFoldDB" id="A0A1D2VG66"/>
<dbReference type="EMBL" id="KV454482">
    <property type="protein sequence ID" value="ODV60520.1"/>
    <property type="molecule type" value="Genomic_DNA"/>
</dbReference>